<evidence type="ECO:0000256" key="8">
    <source>
        <dbReference type="SAM" id="MobiDB-lite"/>
    </source>
</evidence>
<keyword evidence="7 9" id="KW-0472">Membrane</keyword>
<dbReference type="InterPro" id="IPR021147">
    <property type="entry name" value="DUF697"/>
</dbReference>
<keyword evidence="3" id="KW-1003">Cell membrane</keyword>
<name>A0AAU7XBN1_9HYPH</name>
<keyword evidence="6 9" id="KW-1133">Transmembrane helix</keyword>
<evidence type="ECO:0000256" key="7">
    <source>
        <dbReference type="ARBA" id="ARBA00023136"/>
    </source>
</evidence>
<keyword evidence="5 9" id="KW-0812">Transmembrane</keyword>
<sequence length="352" mass="37672">MSPSDRTPNDDAHPERRRPRAFRVDGPDVVVEPGAEQRHFKRPHQTVIVTEPEEPTEPIGAVPAPVAGARGGLWRKLLFGALGGLVSLAVGLSIDGLIRELWARAEWLGWLGLALAGVALAALIAIIAREVAGFARLARIDRLRRKVATAILGDDEKAARGLVGELATLYADRAETARGRAALRGHAREVIEGTDLLKLAERELLLPLDETARRLVLDAAKRVSVVTAISPRAAVDILYVLYENIRLLRRLADLYGGRPGTLGFLSLAGRVVTHLGVTGGMALGDTLVQQLVGQGLAAKLSARLGEGVVNGLLTARLGLAALDVVRPMPWTAVPPPKLRDMMGEITKMPSTD</sequence>
<dbReference type="Pfam" id="PF05128">
    <property type="entry name" value="DUF697"/>
    <property type="match status" value="1"/>
</dbReference>
<evidence type="ECO:0000256" key="4">
    <source>
        <dbReference type="ARBA" id="ARBA00022519"/>
    </source>
</evidence>
<keyword evidence="4" id="KW-0997">Cell inner membrane</keyword>
<dbReference type="EMBL" id="CP158568">
    <property type="protein sequence ID" value="XBY45366.1"/>
    <property type="molecule type" value="Genomic_DNA"/>
</dbReference>
<reference evidence="10" key="1">
    <citation type="submission" date="2024-06" db="EMBL/GenBank/DDBJ databases">
        <title>Methylostella associata gen. nov., sp. nov., a novel Ancalomicrobiaceae-affiliated facultatively methylotrophic bacteria that feed on methanotrophs of the genus Methylococcus.</title>
        <authorList>
            <person name="Saltykova V."/>
            <person name="Danilova O.V."/>
            <person name="Oshkin I.Y."/>
            <person name="Belova S.E."/>
            <person name="Pimenov N.V."/>
            <person name="Dedysh S.N."/>
        </authorList>
    </citation>
    <scope>NUCLEOTIDE SEQUENCE</scope>
    <source>
        <strain evidence="10">S20</strain>
    </source>
</reference>
<organism evidence="10">
    <name type="scientific">Methyloraptor flagellatus</name>
    <dbReference type="NCBI Taxonomy" id="3162530"/>
    <lineage>
        <taxon>Bacteria</taxon>
        <taxon>Pseudomonadati</taxon>
        <taxon>Pseudomonadota</taxon>
        <taxon>Alphaproteobacteria</taxon>
        <taxon>Hyphomicrobiales</taxon>
        <taxon>Ancalomicrobiaceae</taxon>
        <taxon>Methyloraptor</taxon>
    </lineage>
</organism>
<evidence type="ECO:0000256" key="6">
    <source>
        <dbReference type="ARBA" id="ARBA00022989"/>
    </source>
</evidence>
<dbReference type="InterPro" id="IPR006507">
    <property type="entry name" value="UPF0283"/>
</dbReference>
<dbReference type="AlphaFoldDB" id="A0AAU7XBN1"/>
<comment type="similarity">
    <text evidence="2">Belongs to the UPF0283 family.</text>
</comment>
<dbReference type="NCBIfam" id="TIGR01620">
    <property type="entry name" value="hyp_HI0043"/>
    <property type="match status" value="1"/>
</dbReference>
<dbReference type="PANTHER" id="PTHR39342:SF1">
    <property type="entry name" value="UPF0283 MEMBRANE PROTEIN YCJF"/>
    <property type="match status" value="1"/>
</dbReference>
<accession>A0AAU7XBN1</accession>
<evidence type="ECO:0000256" key="1">
    <source>
        <dbReference type="ARBA" id="ARBA00004429"/>
    </source>
</evidence>
<dbReference type="GO" id="GO:0005886">
    <property type="term" value="C:plasma membrane"/>
    <property type="evidence" value="ECO:0007669"/>
    <property type="project" value="UniProtKB-SubCell"/>
</dbReference>
<feature type="transmembrane region" description="Helical" evidence="9">
    <location>
        <begin position="77"/>
        <end position="98"/>
    </location>
</feature>
<evidence type="ECO:0000313" key="10">
    <source>
        <dbReference type="EMBL" id="XBY45366.1"/>
    </source>
</evidence>
<comment type="subcellular location">
    <subcellularLocation>
        <location evidence="1">Cell inner membrane</location>
        <topology evidence="1">Multi-pass membrane protein</topology>
    </subcellularLocation>
</comment>
<feature type="region of interest" description="Disordered" evidence="8">
    <location>
        <begin position="1"/>
        <end position="26"/>
    </location>
</feature>
<evidence type="ECO:0000256" key="3">
    <source>
        <dbReference type="ARBA" id="ARBA00022475"/>
    </source>
</evidence>
<evidence type="ECO:0000256" key="9">
    <source>
        <dbReference type="SAM" id="Phobius"/>
    </source>
</evidence>
<proteinExistence type="inferred from homology"/>
<dbReference type="PANTHER" id="PTHR39342">
    <property type="entry name" value="UPF0283 MEMBRANE PROTEIN YCJF"/>
    <property type="match status" value="1"/>
</dbReference>
<gene>
    <name evidence="10" type="ORF">ABS361_03520</name>
</gene>
<dbReference type="KEGG" id="mflg:ABS361_03520"/>
<evidence type="ECO:0000256" key="5">
    <source>
        <dbReference type="ARBA" id="ARBA00022692"/>
    </source>
</evidence>
<feature type="transmembrane region" description="Helical" evidence="9">
    <location>
        <begin position="110"/>
        <end position="135"/>
    </location>
</feature>
<protein>
    <submittedName>
        <fullName evidence="10">TIGR01620 family protein</fullName>
    </submittedName>
</protein>
<dbReference type="RefSeq" id="WP_407050459.1">
    <property type="nucleotide sequence ID" value="NZ_CP158568.1"/>
</dbReference>
<evidence type="ECO:0000256" key="2">
    <source>
        <dbReference type="ARBA" id="ARBA00008255"/>
    </source>
</evidence>